<dbReference type="PANTHER" id="PTHR43484">
    <property type="match status" value="1"/>
</dbReference>
<comment type="caution">
    <text evidence="2">The sequence shown here is derived from an EMBL/GenBank/DDBJ whole genome shotgun (WGS) entry which is preliminary data.</text>
</comment>
<keyword evidence="3" id="KW-1185">Reference proteome</keyword>
<dbReference type="GO" id="GO:0006935">
    <property type="term" value="P:chemotaxis"/>
    <property type="evidence" value="ECO:0007669"/>
    <property type="project" value="UniProtKB-KW"/>
</dbReference>
<dbReference type="InterPro" id="IPR051469">
    <property type="entry name" value="FliN/MopA/SpaO"/>
</dbReference>
<reference evidence="2" key="1">
    <citation type="submission" date="2018-12" db="EMBL/GenBank/DDBJ databases">
        <authorList>
            <person name="Will S."/>
            <person name="Neumann-Schaal M."/>
            <person name="Henke P."/>
        </authorList>
    </citation>
    <scope>NUCLEOTIDE SEQUENCE</scope>
    <source>
        <strain evidence="2">PCC 7102</strain>
    </source>
</reference>
<organism evidence="2 3">
    <name type="scientific">Dulcicalothrix desertica PCC 7102</name>
    <dbReference type="NCBI Taxonomy" id="232991"/>
    <lineage>
        <taxon>Bacteria</taxon>
        <taxon>Bacillati</taxon>
        <taxon>Cyanobacteriota</taxon>
        <taxon>Cyanophyceae</taxon>
        <taxon>Nostocales</taxon>
        <taxon>Calotrichaceae</taxon>
        <taxon>Dulcicalothrix</taxon>
    </lineage>
</organism>
<dbReference type="SUPFAM" id="SSF103039">
    <property type="entry name" value="CheC-like"/>
    <property type="match status" value="1"/>
</dbReference>
<dbReference type="PANTHER" id="PTHR43484:SF1">
    <property type="entry name" value="FLAGELLAR MOTOR SWITCH PROTEIN FLIN"/>
    <property type="match status" value="1"/>
</dbReference>
<evidence type="ECO:0000256" key="1">
    <source>
        <dbReference type="ARBA" id="ARBA00022500"/>
    </source>
</evidence>
<dbReference type="Proteomes" id="UP000271624">
    <property type="component" value="Unassembled WGS sequence"/>
</dbReference>
<keyword evidence="1" id="KW-0145">Chemotaxis</keyword>
<sequence>MVYQLTDAHLDALQELINIGVGRAAGMLNQMLESRIVLEIPVVSILTLSQIQTELEKRFDGDSLAAVKLNFTGSFSGKANLVFPTDSAATLVSLLTGEEVGSPDLDSVKIGTLSEVGNIVINGIMGSISNVLNQHLNYAIPIYMEDCIKHVLSLEYASEETIFLLAQARFAIKTLEIIGDIVLIFEMDSFGTLIRVIDQQLEFQPS</sequence>
<gene>
    <name evidence="2" type="ORF">DSM106972_070710</name>
</gene>
<dbReference type="EMBL" id="RSCL01000021">
    <property type="protein sequence ID" value="RUT01065.1"/>
    <property type="molecule type" value="Genomic_DNA"/>
</dbReference>
<dbReference type="Gene3D" id="3.40.1550.10">
    <property type="entry name" value="CheC-like"/>
    <property type="match status" value="1"/>
</dbReference>
<dbReference type="OrthoDB" id="9812187at2"/>
<dbReference type="CDD" id="cd17910">
    <property type="entry name" value="CheC_ClassII"/>
    <property type="match status" value="1"/>
</dbReference>
<name>A0A433V4R2_9CYAN</name>
<dbReference type="InterPro" id="IPR028976">
    <property type="entry name" value="CheC-like_sf"/>
</dbReference>
<proteinExistence type="predicted"/>
<evidence type="ECO:0000313" key="3">
    <source>
        <dbReference type="Proteomes" id="UP000271624"/>
    </source>
</evidence>
<dbReference type="AlphaFoldDB" id="A0A433V4R2"/>
<evidence type="ECO:0000313" key="2">
    <source>
        <dbReference type="EMBL" id="RUT01065.1"/>
    </source>
</evidence>
<reference evidence="2" key="2">
    <citation type="journal article" date="2019" name="Genome Biol. Evol.">
        <title>Day and night: Metabolic profiles and evolutionary relationships of six axenic non-marine cyanobacteria.</title>
        <authorList>
            <person name="Will S.E."/>
            <person name="Henke P."/>
            <person name="Boedeker C."/>
            <person name="Huang S."/>
            <person name="Brinkmann H."/>
            <person name="Rohde M."/>
            <person name="Jarek M."/>
            <person name="Friedl T."/>
            <person name="Seufert S."/>
            <person name="Schumacher M."/>
            <person name="Overmann J."/>
            <person name="Neumann-Schaal M."/>
            <person name="Petersen J."/>
        </authorList>
    </citation>
    <scope>NUCLEOTIDE SEQUENCE [LARGE SCALE GENOMIC DNA]</scope>
    <source>
        <strain evidence="2">PCC 7102</strain>
    </source>
</reference>
<dbReference type="RefSeq" id="WP_127085194.1">
    <property type="nucleotide sequence ID" value="NZ_RSCL01000021.1"/>
</dbReference>
<protein>
    <submittedName>
        <fullName evidence="2">Chemotaxis protein CheC</fullName>
    </submittedName>
</protein>
<accession>A0A433V4R2</accession>